<evidence type="ECO:0000259" key="5">
    <source>
        <dbReference type="PROSITE" id="PS50850"/>
    </source>
</evidence>
<proteinExistence type="predicted"/>
<evidence type="ECO:0000256" key="1">
    <source>
        <dbReference type="ARBA" id="ARBA00022692"/>
    </source>
</evidence>
<dbReference type="EMBL" id="JANUCT010000015">
    <property type="protein sequence ID" value="MCS3904073.1"/>
    <property type="molecule type" value="Genomic_DNA"/>
</dbReference>
<protein>
    <submittedName>
        <fullName evidence="6">MFS family permease</fullName>
    </submittedName>
</protein>
<gene>
    <name evidence="6" type="ORF">J2T55_002106</name>
</gene>
<keyword evidence="2 4" id="KW-1133">Transmembrane helix</keyword>
<dbReference type="PANTHER" id="PTHR11360:SF308">
    <property type="entry name" value="BLL3089 PROTEIN"/>
    <property type="match status" value="1"/>
</dbReference>
<evidence type="ECO:0000256" key="3">
    <source>
        <dbReference type="ARBA" id="ARBA00023136"/>
    </source>
</evidence>
<dbReference type="Pfam" id="PF07690">
    <property type="entry name" value="MFS_1"/>
    <property type="match status" value="1"/>
</dbReference>
<dbReference type="InterPro" id="IPR036259">
    <property type="entry name" value="MFS_trans_sf"/>
</dbReference>
<feature type="transmembrane region" description="Helical" evidence="4">
    <location>
        <begin position="227"/>
        <end position="247"/>
    </location>
</feature>
<dbReference type="PROSITE" id="PS50850">
    <property type="entry name" value="MFS"/>
    <property type="match status" value="1"/>
</dbReference>
<keyword evidence="1 4" id="KW-0812">Transmembrane</keyword>
<feature type="transmembrane region" description="Helical" evidence="4">
    <location>
        <begin position="143"/>
        <end position="167"/>
    </location>
</feature>
<feature type="transmembrane region" description="Helical" evidence="4">
    <location>
        <begin position="350"/>
        <end position="373"/>
    </location>
</feature>
<dbReference type="GO" id="GO:0022857">
    <property type="term" value="F:transmembrane transporter activity"/>
    <property type="evidence" value="ECO:0007669"/>
    <property type="project" value="InterPro"/>
</dbReference>
<feature type="transmembrane region" description="Helical" evidence="4">
    <location>
        <begin position="89"/>
        <end position="108"/>
    </location>
</feature>
<organism evidence="6 7">
    <name type="scientific">Methylohalomonas lacus</name>
    <dbReference type="NCBI Taxonomy" id="398773"/>
    <lineage>
        <taxon>Bacteria</taxon>
        <taxon>Pseudomonadati</taxon>
        <taxon>Pseudomonadota</taxon>
        <taxon>Gammaproteobacteria</taxon>
        <taxon>Methylohalomonadales</taxon>
        <taxon>Methylohalomonadaceae</taxon>
        <taxon>Methylohalomonas</taxon>
    </lineage>
</organism>
<sequence>MNRITQLVPDFMRAQPKLAAFALIATFSSGFGQTFFVAVFGGELRAAFDLSHTGYGALYAGATVIAALLLLQAGTLIDRWPLRRITAAAIVLLALGCIVMGLAFHALALGLGFVLIRLGGQGLLGQLGLTAAGRYFHAHRGKAVAVAALGIPIGEASLPAAAVTVMARVDWHFAWLTAAGLLLLILLPLLRWLSRDAPMPQHVSVATDDNSDIVHYSRRQALRDPGFYCLLPALLMVPFIVTGILFHQSAIAEARGWSLTLIASALTGFASGHLLALLLTGPLIDRIGAQRFLPLSLLPLITGLLLLAYYSGAWVAFAQLGLTGVSLGLVSIAGGALWPERYGVRHLGAIRSLAQTAMIFATAAAPILLGVMLDRGVSIAALAVALALATALAALLALLAPARPALTDRH</sequence>
<dbReference type="InterPro" id="IPR011701">
    <property type="entry name" value="MFS"/>
</dbReference>
<name>A0AAE3L4M0_9GAMM</name>
<dbReference type="Proteomes" id="UP001204445">
    <property type="component" value="Unassembled WGS sequence"/>
</dbReference>
<feature type="transmembrane region" description="Helical" evidence="4">
    <location>
        <begin position="56"/>
        <end position="77"/>
    </location>
</feature>
<dbReference type="SUPFAM" id="SSF103473">
    <property type="entry name" value="MFS general substrate transporter"/>
    <property type="match status" value="1"/>
</dbReference>
<dbReference type="InterPro" id="IPR020846">
    <property type="entry name" value="MFS_dom"/>
</dbReference>
<keyword evidence="3 4" id="KW-0472">Membrane</keyword>
<feature type="transmembrane region" description="Helical" evidence="4">
    <location>
        <begin position="292"/>
        <end position="310"/>
    </location>
</feature>
<evidence type="ECO:0000313" key="7">
    <source>
        <dbReference type="Proteomes" id="UP001204445"/>
    </source>
</evidence>
<keyword evidence="7" id="KW-1185">Reference proteome</keyword>
<feature type="transmembrane region" description="Helical" evidence="4">
    <location>
        <begin position="379"/>
        <end position="400"/>
    </location>
</feature>
<comment type="caution">
    <text evidence="6">The sequence shown here is derived from an EMBL/GenBank/DDBJ whole genome shotgun (WGS) entry which is preliminary data.</text>
</comment>
<dbReference type="PANTHER" id="PTHR11360">
    <property type="entry name" value="MONOCARBOXYLATE TRANSPORTER"/>
    <property type="match status" value="1"/>
</dbReference>
<reference evidence="6" key="1">
    <citation type="submission" date="2022-08" db="EMBL/GenBank/DDBJ databases">
        <title>Genomic Encyclopedia of Type Strains, Phase III (KMG-III): the genomes of soil and plant-associated and newly described type strains.</title>
        <authorList>
            <person name="Whitman W."/>
        </authorList>
    </citation>
    <scope>NUCLEOTIDE SEQUENCE</scope>
    <source>
        <strain evidence="6">HMT 1</strain>
    </source>
</reference>
<feature type="transmembrane region" description="Helical" evidence="4">
    <location>
        <begin position="316"/>
        <end position="338"/>
    </location>
</feature>
<accession>A0AAE3L4M0</accession>
<feature type="transmembrane region" description="Helical" evidence="4">
    <location>
        <begin position="259"/>
        <end position="280"/>
    </location>
</feature>
<feature type="domain" description="Major facilitator superfamily (MFS) profile" evidence="5">
    <location>
        <begin position="18"/>
        <end position="405"/>
    </location>
</feature>
<dbReference type="Gene3D" id="1.20.1250.20">
    <property type="entry name" value="MFS general substrate transporter like domains"/>
    <property type="match status" value="1"/>
</dbReference>
<dbReference type="AlphaFoldDB" id="A0AAE3L4M0"/>
<evidence type="ECO:0000313" key="6">
    <source>
        <dbReference type="EMBL" id="MCS3904073.1"/>
    </source>
</evidence>
<feature type="transmembrane region" description="Helical" evidence="4">
    <location>
        <begin position="114"/>
        <end position="136"/>
    </location>
</feature>
<feature type="transmembrane region" description="Helical" evidence="4">
    <location>
        <begin position="173"/>
        <end position="193"/>
    </location>
</feature>
<dbReference type="InterPro" id="IPR050327">
    <property type="entry name" value="Proton-linked_MCT"/>
</dbReference>
<evidence type="ECO:0000256" key="2">
    <source>
        <dbReference type="ARBA" id="ARBA00022989"/>
    </source>
</evidence>
<evidence type="ECO:0000256" key="4">
    <source>
        <dbReference type="SAM" id="Phobius"/>
    </source>
</evidence>